<protein>
    <submittedName>
        <fullName evidence="1">Phage protein, HK97 gp10 family</fullName>
    </submittedName>
</protein>
<dbReference type="STRING" id="941907.SAMN06295910_1895"/>
<dbReference type="EMBL" id="LT840185">
    <property type="protein sequence ID" value="SMF70530.1"/>
    <property type="molecule type" value="Genomic_DNA"/>
</dbReference>
<gene>
    <name evidence="1" type="ORF">SAMN06295910_1895</name>
</gene>
<sequence length="137" mass="14435">MPKAKRTHVTGFREARLALETLSKATQKNVGKRALMAPARVLAGAVAAKTPVKTGTLKSSVKAVPSKMEKGRPRAAVLADDVAAVPIEFGTSKMTARPFFRPAVEAARDMAGRAFAAALKPEIDAAVERAAKRGAKK</sequence>
<evidence type="ECO:0000313" key="2">
    <source>
        <dbReference type="Proteomes" id="UP000192934"/>
    </source>
</evidence>
<dbReference type="AlphaFoldDB" id="A0A1X7GJA8"/>
<dbReference type="Pfam" id="PF04883">
    <property type="entry name" value="HK97-gp10_like"/>
    <property type="match status" value="1"/>
</dbReference>
<dbReference type="InterPro" id="IPR010064">
    <property type="entry name" value="HK97-gp10_tail"/>
</dbReference>
<keyword evidence="2" id="KW-1185">Reference proteome</keyword>
<organism evidence="1 2">
    <name type="scientific">Allosphingosinicella indica</name>
    <dbReference type="NCBI Taxonomy" id="941907"/>
    <lineage>
        <taxon>Bacteria</taxon>
        <taxon>Pseudomonadati</taxon>
        <taxon>Pseudomonadota</taxon>
        <taxon>Alphaproteobacteria</taxon>
        <taxon>Sphingomonadales</taxon>
        <taxon>Sphingomonadaceae</taxon>
        <taxon>Allosphingosinicella</taxon>
    </lineage>
</organism>
<name>A0A1X7GJA8_9SPHN</name>
<dbReference type="NCBIfam" id="TIGR01725">
    <property type="entry name" value="phge_HK97_gp10"/>
    <property type="match status" value="1"/>
</dbReference>
<dbReference type="OrthoDB" id="7428419at2"/>
<accession>A0A1X7GJA8</accession>
<reference evidence="2" key="1">
    <citation type="submission" date="2017-04" db="EMBL/GenBank/DDBJ databases">
        <authorList>
            <person name="Varghese N."/>
            <person name="Submissions S."/>
        </authorList>
    </citation>
    <scope>NUCLEOTIDE SEQUENCE [LARGE SCALE GENOMIC DNA]</scope>
    <source>
        <strain evidence="2">Dd16</strain>
    </source>
</reference>
<proteinExistence type="predicted"/>
<dbReference type="Proteomes" id="UP000192934">
    <property type="component" value="Chromosome I"/>
</dbReference>
<evidence type="ECO:0000313" key="1">
    <source>
        <dbReference type="EMBL" id="SMF70530.1"/>
    </source>
</evidence>
<dbReference type="RefSeq" id="WP_085218548.1">
    <property type="nucleotide sequence ID" value="NZ_LT840185.1"/>
</dbReference>